<keyword evidence="18" id="KW-1185">Reference proteome</keyword>
<evidence type="ECO:0000256" key="6">
    <source>
        <dbReference type="ARBA" id="ARBA00022741"/>
    </source>
</evidence>
<feature type="domain" description="RWD" evidence="16">
    <location>
        <begin position="36"/>
        <end position="146"/>
    </location>
</feature>
<feature type="region of interest" description="Disordered" evidence="14">
    <location>
        <begin position="1"/>
        <end position="26"/>
    </location>
</feature>
<dbReference type="PANTHER" id="PTHR11476">
    <property type="entry name" value="HISTIDYL-TRNA SYNTHETASE"/>
    <property type="match status" value="1"/>
</dbReference>
<dbReference type="SUPFAM" id="SSF54495">
    <property type="entry name" value="UBC-like"/>
    <property type="match status" value="1"/>
</dbReference>
<dbReference type="FunFam" id="3.10.110.10:FF:000050">
    <property type="entry name" value="eIF-2-alpha kinase GCN2"/>
    <property type="match status" value="1"/>
</dbReference>
<feature type="compositionally biased region" description="Polar residues" evidence="14">
    <location>
        <begin position="573"/>
        <end position="587"/>
    </location>
</feature>
<dbReference type="GO" id="GO:0005829">
    <property type="term" value="C:cytosol"/>
    <property type="evidence" value="ECO:0000318"/>
    <property type="project" value="GO_Central"/>
</dbReference>
<keyword evidence="4" id="KW-0436">Ligase</keyword>
<keyword evidence="10" id="KW-0030">Aminoacyl-tRNA synthetase</keyword>
<dbReference type="GO" id="GO:0006427">
    <property type="term" value="P:histidyl-tRNA aminoacylation"/>
    <property type="evidence" value="ECO:0000318"/>
    <property type="project" value="GO_Central"/>
</dbReference>
<dbReference type="Pfam" id="PF05773">
    <property type="entry name" value="RWD"/>
    <property type="match status" value="1"/>
</dbReference>
<proteinExistence type="inferred from homology"/>
<dbReference type="OMA" id="ADEAWND"/>
<evidence type="ECO:0000256" key="8">
    <source>
        <dbReference type="ARBA" id="ARBA00022840"/>
    </source>
</evidence>
<feature type="binding site" evidence="13">
    <location>
        <position position="511"/>
    </location>
    <ligand>
        <name>ATP</name>
        <dbReference type="ChEBI" id="CHEBI:30616"/>
    </ligand>
</feature>
<name>A0A2R6WI45_MARPO</name>
<evidence type="ECO:0000256" key="2">
    <source>
        <dbReference type="ARBA" id="ARBA00012513"/>
    </source>
</evidence>
<evidence type="ECO:0000256" key="7">
    <source>
        <dbReference type="ARBA" id="ARBA00022777"/>
    </source>
</evidence>
<keyword evidence="6 13" id="KW-0547">Nucleotide-binding</keyword>
<dbReference type="PROSITE" id="PS50011">
    <property type="entry name" value="PROTEIN_KINASE_DOM"/>
    <property type="match status" value="1"/>
</dbReference>
<dbReference type="OrthoDB" id="341578at2759"/>
<dbReference type="Gene3D" id="3.30.930.10">
    <property type="entry name" value="Bira Bifunctional Protein, Domain 2"/>
    <property type="match status" value="1"/>
</dbReference>
<keyword evidence="7" id="KW-0418">Kinase</keyword>
<dbReference type="InterPro" id="IPR041715">
    <property type="entry name" value="HisRS-like_core"/>
</dbReference>
<evidence type="ECO:0000256" key="14">
    <source>
        <dbReference type="SAM" id="MobiDB-lite"/>
    </source>
</evidence>
<organism evidence="17 18">
    <name type="scientific">Marchantia polymorpha</name>
    <name type="common">Common liverwort</name>
    <name type="synonym">Marchantia aquatica</name>
    <dbReference type="NCBI Taxonomy" id="3197"/>
    <lineage>
        <taxon>Eukaryota</taxon>
        <taxon>Viridiplantae</taxon>
        <taxon>Streptophyta</taxon>
        <taxon>Embryophyta</taxon>
        <taxon>Marchantiophyta</taxon>
        <taxon>Marchantiopsida</taxon>
        <taxon>Marchantiidae</taxon>
        <taxon>Marchantiales</taxon>
        <taxon>Marchantiaceae</taxon>
        <taxon>Marchantia</taxon>
    </lineage>
</organism>
<evidence type="ECO:0000256" key="5">
    <source>
        <dbReference type="ARBA" id="ARBA00022679"/>
    </source>
</evidence>
<dbReference type="Gene3D" id="3.30.200.20">
    <property type="entry name" value="Phosphorylase Kinase, domain 1"/>
    <property type="match status" value="1"/>
</dbReference>
<evidence type="ECO:0000256" key="9">
    <source>
        <dbReference type="ARBA" id="ARBA00022917"/>
    </source>
</evidence>
<feature type="domain" description="Protein kinase" evidence="15">
    <location>
        <begin position="482"/>
        <end position="797"/>
    </location>
</feature>
<feature type="compositionally biased region" description="Basic residues" evidence="14">
    <location>
        <begin position="1"/>
        <end position="18"/>
    </location>
</feature>
<evidence type="ECO:0000256" key="10">
    <source>
        <dbReference type="ARBA" id="ARBA00023146"/>
    </source>
</evidence>
<evidence type="ECO:0000256" key="1">
    <source>
        <dbReference type="ARBA" id="ARBA00008226"/>
    </source>
</evidence>
<dbReference type="Pfam" id="PF13393">
    <property type="entry name" value="tRNA-synt_His"/>
    <property type="match status" value="1"/>
</dbReference>
<dbReference type="Gene3D" id="3.10.110.10">
    <property type="entry name" value="Ubiquitin Conjugating Enzyme"/>
    <property type="match status" value="1"/>
</dbReference>
<dbReference type="SUPFAM" id="SSF52954">
    <property type="entry name" value="Class II aaRS ABD-related"/>
    <property type="match status" value="1"/>
</dbReference>
<gene>
    <name evidence="17" type="ORF">MARPO_0088s0047</name>
</gene>
<dbReference type="GO" id="GO:0005739">
    <property type="term" value="C:mitochondrion"/>
    <property type="evidence" value="ECO:0000318"/>
    <property type="project" value="GO_Central"/>
</dbReference>
<dbReference type="InterPro" id="IPR000719">
    <property type="entry name" value="Prot_kinase_dom"/>
</dbReference>
<evidence type="ECO:0000259" key="15">
    <source>
        <dbReference type="PROSITE" id="PS50011"/>
    </source>
</evidence>
<dbReference type="GO" id="GO:0033554">
    <property type="term" value="P:cellular response to stress"/>
    <property type="evidence" value="ECO:0007669"/>
    <property type="project" value="UniProtKB-ARBA"/>
</dbReference>
<dbReference type="PROSITE" id="PS50908">
    <property type="entry name" value="RWD"/>
    <property type="match status" value="1"/>
</dbReference>
<dbReference type="Pfam" id="PF00069">
    <property type="entry name" value="Pkinase"/>
    <property type="match status" value="1"/>
</dbReference>
<dbReference type="SUPFAM" id="SSF56112">
    <property type="entry name" value="Protein kinase-like (PK-like)"/>
    <property type="match status" value="1"/>
</dbReference>
<dbReference type="CDD" id="cd23818">
    <property type="entry name" value="RWD_RNF25"/>
    <property type="match status" value="1"/>
</dbReference>
<dbReference type="FunFam" id="3.40.50.800:FF:000012">
    <property type="entry name" value="Histidine--tRNA ligase, cytoplasmic"/>
    <property type="match status" value="1"/>
</dbReference>
<evidence type="ECO:0000256" key="4">
    <source>
        <dbReference type="ARBA" id="ARBA00022598"/>
    </source>
</evidence>
<dbReference type="GO" id="GO:0009893">
    <property type="term" value="P:positive regulation of metabolic process"/>
    <property type="evidence" value="ECO:0007669"/>
    <property type="project" value="UniProtKB-ARBA"/>
</dbReference>
<dbReference type="InterPro" id="IPR011009">
    <property type="entry name" value="Kinase-like_dom_sf"/>
</dbReference>
<dbReference type="Gene3D" id="3.40.50.800">
    <property type="entry name" value="Anticodon-binding domain"/>
    <property type="match status" value="1"/>
</dbReference>
<keyword evidence="3" id="KW-0723">Serine/threonine-protein kinase</keyword>
<dbReference type="InterPro" id="IPR017441">
    <property type="entry name" value="Protein_kinase_ATP_BS"/>
</dbReference>
<dbReference type="InterPro" id="IPR024435">
    <property type="entry name" value="HisRS-related_dom"/>
</dbReference>
<dbReference type="GO" id="GO:0003723">
    <property type="term" value="F:RNA binding"/>
    <property type="evidence" value="ECO:0000318"/>
    <property type="project" value="GO_Central"/>
</dbReference>
<dbReference type="GO" id="GO:0010468">
    <property type="term" value="P:regulation of gene expression"/>
    <property type="evidence" value="ECO:0007669"/>
    <property type="project" value="UniProtKB-ARBA"/>
</dbReference>
<comment type="similarity">
    <text evidence="1">Belongs to the class-II aminoacyl-tRNA synthetase family.</text>
</comment>
<comment type="catalytic activity">
    <reaction evidence="11">
        <text>L-threonyl-[protein] + ATP = O-phospho-L-threonyl-[protein] + ADP + H(+)</text>
        <dbReference type="Rhea" id="RHEA:46608"/>
        <dbReference type="Rhea" id="RHEA-COMP:11060"/>
        <dbReference type="Rhea" id="RHEA-COMP:11605"/>
        <dbReference type="ChEBI" id="CHEBI:15378"/>
        <dbReference type="ChEBI" id="CHEBI:30013"/>
        <dbReference type="ChEBI" id="CHEBI:30616"/>
        <dbReference type="ChEBI" id="CHEBI:61977"/>
        <dbReference type="ChEBI" id="CHEBI:456216"/>
        <dbReference type="EC" id="2.7.11.1"/>
    </reaction>
</comment>
<dbReference type="SMART" id="SM00591">
    <property type="entry name" value="RWD"/>
    <property type="match status" value="1"/>
</dbReference>
<dbReference type="SUPFAM" id="SSF55681">
    <property type="entry name" value="Class II aaRS and biotin synthetases"/>
    <property type="match status" value="1"/>
</dbReference>
<accession>A0A2R6WI45</accession>
<evidence type="ECO:0000313" key="18">
    <source>
        <dbReference type="Proteomes" id="UP000244005"/>
    </source>
</evidence>
<dbReference type="EC" id="2.7.11.1" evidence="2"/>
<dbReference type="GO" id="GO:0051246">
    <property type="term" value="P:regulation of protein metabolic process"/>
    <property type="evidence" value="ECO:0007669"/>
    <property type="project" value="UniProtKB-ARBA"/>
</dbReference>
<keyword evidence="9" id="KW-0648">Protein biosynthesis</keyword>
<dbReference type="GO" id="GO:0005524">
    <property type="term" value="F:ATP binding"/>
    <property type="evidence" value="ECO:0007669"/>
    <property type="project" value="UniProtKB-UniRule"/>
</dbReference>
<keyword evidence="5" id="KW-0808">Transferase</keyword>
<dbReference type="PROSITE" id="PS00107">
    <property type="entry name" value="PROTEIN_KINASE_ATP"/>
    <property type="match status" value="1"/>
</dbReference>
<dbReference type="InterPro" id="IPR033656">
    <property type="entry name" value="HisRS_anticodon"/>
</dbReference>
<dbReference type="InterPro" id="IPR016135">
    <property type="entry name" value="UBQ-conjugating_enzyme/RWD"/>
</dbReference>
<evidence type="ECO:0000256" key="13">
    <source>
        <dbReference type="PROSITE-ProRule" id="PRU10141"/>
    </source>
</evidence>
<evidence type="ECO:0000313" key="17">
    <source>
        <dbReference type="EMBL" id="PTQ33501.1"/>
    </source>
</evidence>
<dbReference type="PANTHER" id="PTHR11476:SF10">
    <property type="entry name" value="NON-SPECIFIC SERINE_THREONINE PROTEIN KINASE"/>
    <property type="match status" value="1"/>
</dbReference>
<feature type="region of interest" description="Disordered" evidence="14">
    <location>
        <begin position="560"/>
        <end position="588"/>
    </location>
</feature>
<dbReference type="GO" id="GO:0004821">
    <property type="term" value="F:histidine-tRNA ligase activity"/>
    <property type="evidence" value="ECO:0000318"/>
    <property type="project" value="GO_Central"/>
</dbReference>
<dbReference type="CDD" id="cd14046">
    <property type="entry name" value="STKc_EIF2AK4_GCN2_rpt2"/>
    <property type="match status" value="1"/>
</dbReference>
<dbReference type="GO" id="GO:0032543">
    <property type="term" value="P:mitochondrial translation"/>
    <property type="evidence" value="ECO:0000318"/>
    <property type="project" value="GO_Central"/>
</dbReference>
<comment type="catalytic activity">
    <reaction evidence="12">
        <text>L-seryl-[protein] + ATP = O-phospho-L-seryl-[protein] + ADP + H(+)</text>
        <dbReference type="Rhea" id="RHEA:17989"/>
        <dbReference type="Rhea" id="RHEA-COMP:9863"/>
        <dbReference type="Rhea" id="RHEA-COMP:11604"/>
        <dbReference type="ChEBI" id="CHEBI:15378"/>
        <dbReference type="ChEBI" id="CHEBI:29999"/>
        <dbReference type="ChEBI" id="CHEBI:30616"/>
        <dbReference type="ChEBI" id="CHEBI:83421"/>
        <dbReference type="ChEBI" id="CHEBI:456216"/>
        <dbReference type="EC" id="2.7.11.1"/>
    </reaction>
</comment>
<reference evidence="18" key="1">
    <citation type="journal article" date="2017" name="Cell">
        <title>Insights into land plant evolution garnered from the Marchantia polymorpha genome.</title>
        <authorList>
            <person name="Bowman J.L."/>
            <person name="Kohchi T."/>
            <person name="Yamato K.T."/>
            <person name="Jenkins J."/>
            <person name="Shu S."/>
            <person name="Ishizaki K."/>
            <person name="Yamaoka S."/>
            <person name="Nishihama R."/>
            <person name="Nakamura Y."/>
            <person name="Berger F."/>
            <person name="Adam C."/>
            <person name="Aki S.S."/>
            <person name="Althoff F."/>
            <person name="Araki T."/>
            <person name="Arteaga-Vazquez M.A."/>
            <person name="Balasubrmanian S."/>
            <person name="Barry K."/>
            <person name="Bauer D."/>
            <person name="Boehm C.R."/>
            <person name="Briginshaw L."/>
            <person name="Caballero-Perez J."/>
            <person name="Catarino B."/>
            <person name="Chen F."/>
            <person name="Chiyoda S."/>
            <person name="Chovatia M."/>
            <person name="Davies K.M."/>
            <person name="Delmans M."/>
            <person name="Demura T."/>
            <person name="Dierschke T."/>
            <person name="Dolan L."/>
            <person name="Dorantes-Acosta A.E."/>
            <person name="Eklund D.M."/>
            <person name="Florent S.N."/>
            <person name="Flores-Sandoval E."/>
            <person name="Fujiyama A."/>
            <person name="Fukuzawa H."/>
            <person name="Galik B."/>
            <person name="Grimanelli D."/>
            <person name="Grimwood J."/>
            <person name="Grossniklaus U."/>
            <person name="Hamada T."/>
            <person name="Haseloff J."/>
            <person name="Hetherington A.J."/>
            <person name="Higo A."/>
            <person name="Hirakawa Y."/>
            <person name="Hundley H.N."/>
            <person name="Ikeda Y."/>
            <person name="Inoue K."/>
            <person name="Inoue S.I."/>
            <person name="Ishida S."/>
            <person name="Jia Q."/>
            <person name="Kakita M."/>
            <person name="Kanazawa T."/>
            <person name="Kawai Y."/>
            <person name="Kawashima T."/>
            <person name="Kennedy M."/>
            <person name="Kinose K."/>
            <person name="Kinoshita T."/>
            <person name="Kohara Y."/>
            <person name="Koide E."/>
            <person name="Komatsu K."/>
            <person name="Kopischke S."/>
            <person name="Kubo M."/>
            <person name="Kyozuka J."/>
            <person name="Lagercrantz U."/>
            <person name="Lin S.S."/>
            <person name="Lindquist E."/>
            <person name="Lipzen A.M."/>
            <person name="Lu C.W."/>
            <person name="De Luna E."/>
            <person name="Martienssen R.A."/>
            <person name="Minamino N."/>
            <person name="Mizutani M."/>
            <person name="Mizutani M."/>
            <person name="Mochizuki N."/>
            <person name="Monte I."/>
            <person name="Mosher R."/>
            <person name="Nagasaki H."/>
            <person name="Nakagami H."/>
            <person name="Naramoto S."/>
            <person name="Nishitani K."/>
            <person name="Ohtani M."/>
            <person name="Okamoto T."/>
            <person name="Okumura M."/>
            <person name="Phillips J."/>
            <person name="Pollak B."/>
            <person name="Reinders A."/>
            <person name="Rovekamp M."/>
            <person name="Sano R."/>
            <person name="Sawa S."/>
            <person name="Schmid M.W."/>
            <person name="Shirakawa M."/>
            <person name="Solano R."/>
            <person name="Spunde A."/>
            <person name="Suetsugu N."/>
            <person name="Sugano S."/>
            <person name="Sugiyama A."/>
            <person name="Sun R."/>
            <person name="Suzuki Y."/>
            <person name="Takenaka M."/>
            <person name="Takezawa D."/>
            <person name="Tomogane H."/>
            <person name="Tsuzuki M."/>
            <person name="Ueda T."/>
            <person name="Umeda M."/>
            <person name="Ward J.M."/>
            <person name="Watanabe Y."/>
            <person name="Yazaki K."/>
            <person name="Yokoyama R."/>
            <person name="Yoshitake Y."/>
            <person name="Yotsui I."/>
            <person name="Zachgo S."/>
            <person name="Schmutz J."/>
        </authorList>
    </citation>
    <scope>NUCLEOTIDE SEQUENCE [LARGE SCALE GENOMIC DNA]</scope>
    <source>
        <strain evidence="18">Tak-1</strain>
    </source>
</reference>
<evidence type="ECO:0000259" key="16">
    <source>
        <dbReference type="PROSITE" id="PS50908"/>
    </source>
</evidence>
<sequence>MARGKRNKRAGKSKHRQSAVKDGYNEYADQSDEINEELTALAAIFQDDFNLLSENIRTEFKINLRPHTVDDELDDDYLSAELLVRYLPGYPLRPPKLQVTSKKGLTGEQLQYLHSMLVEQASSLAREGRVMIFNLTEAAQEFLSDQIRHVDPVEEQVHMKEGIVPSTKSTVDGSHGVEASTLVAGHDEQELEDSIYLDLFNNLWGEGDVQLEAARVSVSHDHLEPSRFSSPLREQRGIVEKTKVSKATGSNAFQESKSAVSVGGDLFNAPNTFLRGTKPVDLDEIAEETGDDSDNEQPAQIRRTHSASATELLRKVHSGLIAFRKSGKSSIDSDSSSTDDVIENAIEHGLAMYRDSTVSEKPGNDDVATQHLRKDLVLSYLLQLVCCSRGPLSNALTVLASELYSKGVLSPWAYNLVTLQPQLFLPTFRRMFGQMLKDTETTTASGQRAHPALSRFWSANPELSEQGADDLRNSSSRYLSDFEELSLLGRGGFGHVVLCKNKLDGRRYAMKKIRLKDKSPVLNDKILREVATLSRLQHIHIVRYYQAWIETGVGNVQKTLKGGSEDSEGSEFWLNQGSDSQKDSSLADSELGSGETIFLYIQMEYCPRTLREVFNSCTMSVNKEEIWRTFRQIVEGLAHIHGQGIIHRDLNPNNIFFDARGDIKIGDFGLAKFTNLEQPDRETNPIASTEVTSASFEGTGQVGTYFYTAPEVDQGLPHVDVKVDMYSLGVVFFELWTPFSTQMERFVTLNELKQHGNLPPNWSSPEFVQQATLVRWLMKSYGPDRPSAAQVLRSDLLPPRMENESLNDILRTIQNAEDTSVYDQIIAAVFDDERIAAKSGLIDIELAKLKRSNKDRTLLHVVGYQDHYIDSVKAVFLRHGAQRVESSSFNVLDDSRHLRRQVVKLIDSSGNVLDVRHEIRPSLARWVAVNQISSLKSYEISPVFRKGVGDDAPREYLQGDFDIIGGARTLVEVEAVKVAVEVVNKFSHWDAFEVRINHRQILSAIWNWTGVQSEHKQKVAQVLAMMGTASPQSPARKALWALVRRQLLQSLHIPEAVVDKLQTVERRLSGCANDVLPRLVGALPKSTTTAAAIEELSTLLRYLRVWQLEKFVVLDGLMAATEDYFDGIFFQVHVHKSGTQNRNIPGACVAVGGRYDKLINRFWTNTVKNPPPGAVGLSVALQLLLDTTTAERGEGAPDVLVCSKGGGGLLEERMEIVNDLWAANIKAEYMCEEAPSLTEQYEYAHERGIKWLVIITEAALSLTESVKVRHLYFRAEEDVPREDLVKYFADIGATNVNFKRKASVMRTGS</sequence>
<dbReference type="EMBL" id="KZ772760">
    <property type="protein sequence ID" value="PTQ33501.1"/>
    <property type="molecule type" value="Genomic_DNA"/>
</dbReference>
<evidence type="ECO:0000256" key="12">
    <source>
        <dbReference type="ARBA" id="ARBA00048679"/>
    </source>
</evidence>
<protein>
    <recommendedName>
        <fullName evidence="2">non-specific serine/threonine protein kinase</fullName>
        <ecNumber evidence="2">2.7.11.1</ecNumber>
    </recommendedName>
</protein>
<dbReference type="Proteomes" id="UP000244005">
    <property type="component" value="Unassembled WGS sequence"/>
</dbReference>
<dbReference type="Pfam" id="PF12745">
    <property type="entry name" value="HGTP_anticodon2"/>
    <property type="match status" value="1"/>
</dbReference>
<dbReference type="GO" id="GO:0004674">
    <property type="term" value="F:protein serine/threonine kinase activity"/>
    <property type="evidence" value="ECO:0007669"/>
    <property type="project" value="UniProtKB-KW"/>
</dbReference>
<keyword evidence="8 13" id="KW-0067">ATP-binding</keyword>
<dbReference type="CDD" id="cd00859">
    <property type="entry name" value="HisRS_anticodon"/>
    <property type="match status" value="1"/>
</dbReference>
<dbReference type="InterPro" id="IPR036621">
    <property type="entry name" value="Anticodon-bd_dom_sf"/>
</dbReference>
<dbReference type="InterPro" id="IPR006575">
    <property type="entry name" value="RWD_dom"/>
</dbReference>
<dbReference type="Gramene" id="Mp7g02390.1">
    <property type="protein sequence ID" value="Mp7g02390.1.cds"/>
    <property type="gene ID" value="Mp7g02390"/>
</dbReference>
<dbReference type="InterPro" id="IPR045864">
    <property type="entry name" value="aa-tRNA-synth_II/BPL/LPL"/>
</dbReference>
<evidence type="ECO:0000256" key="3">
    <source>
        <dbReference type="ARBA" id="ARBA00022527"/>
    </source>
</evidence>
<dbReference type="FunFam" id="1.10.510.10:FF:000539">
    <property type="entry name" value="eIF-2-alpha kinase GCN2"/>
    <property type="match status" value="1"/>
</dbReference>
<dbReference type="Gene3D" id="1.10.510.10">
    <property type="entry name" value="Transferase(Phosphotransferase) domain 1"/>
    <property type="match status" value="1"/>
</dbReference>
<evidence type="ECO:0000256" key="11">
    <source>
        <dbReference type="ARBA" id="ARBA00047899"/>
    </source>
</evidence>